<name>A0A1D1UTU8_RAMVA</name>
<reference evidence="1 2" key="1">
    <citation type="journal article" date="2016" name="Nat. Commun.">
        <title>Extremotolerant tardigrade genome and improved radiotolerance of human cultured cells by tardigrade-unique protein.</title>
        <authorList>
            <person name="Hashimoto T."/>
            <person name="Horikawa D.D."/>
            <person name="Saito Y."/>
            <person name="Kuwahara H."/>
            <person name="Kozuka-Hata H."/>
            <person name="Shin-I T."/>
            <person name="Minakuchi Y."/>
            <person name="Ohishi K."/>
            <person name="Motoyama A."/>
            <person name="Aizu T."/>
            <person name="Enomoto A."/>
            <person name="Kondo K."/>
            <person name="Tanaka S."/>
            <person name="Hara Y."/>
            <person name="Koshikawa S."/>
            <person name="Sagara H."/>
            <person name="Miura T."/>
            <person name="Yokobori S."/>
            <person name="Miyagawa K."/>
            <person name="Suzuki Y."/>
            <person name="Kubo T."/>
            <person name="Oyama M."/>
            <person name="Kohara Y."/>
            <person name="Fujiyama A."/>
            <person name="Arakawa K."/>
            <person name="Katayama T."/>
            <person name="Toyoda A."/>
            <person name="Kunieda T."/>
        </authorList>
    </citation>
    <scope>NUCLEOTIDE SEQUENCE [LARGE SCALE GENOMIC DNA]</scope>
    <source>
        <strain evidence="1 2">YOKOZUNA-1</strain>
    </source>
</reference>
<dbReference type="EMBL" id="BDGG01000001">
    <property type="protein sequence ID" value="GAU89608.1"/>
    <property type="molecule type" value="Genomic_DNA"/>
</dbReference>
<dbReference type="AlphaFoldDB" id="A0A1D1UTU8"/>
<gene>
    <name evidence="1" type="primary">RvY_02140-1</name>
    <name evidence="1" type="synonym">RvY_02140.1</name>
    <name evidence="1" type="ORF">RvY_02140</name>
</gene>
<proteinExistence type="predicted"/>
<evidence type="ECO:0000313" key="1">
    <source>
        <dbReference type="EMBL" id="GAU89608.1"/>
    </source>
</evidence>
<dbReference type="Proteomes" id="UP000186922">
    <property type="component" value="Unassembled WGS sequence"/>
</dbReference>
<sequence>MADEIVIRRRALNSLVVHLADPLHIHESLDRGVIKVLGFRLQEEDYLVRERATACLQLITRKGHRVEEKLLCVVVLWASSKSVSVTKRMLFG</sequence>
<protein>
    <submittedName>
        <fullName evidence="1">Uncharacterized protein</fullName>
    </submittedName>
</protein>
<evidence type="ECO:0000313" key="2">
    <source>
        <dbReference type="Proteomes" id="UP000186922"/>
    </source>
</evidence>
<keyword evidence="2" id="KW-1185">Reference proteome</keyword>
<organism evidence="1 2">
    <name type="scientific">Ramazzottius varieornatus</name>
    <name type="common">Water bear</name>
    <name type="synonym">Tardigrade</name>
    <dbReference type="NCBI Taxonomy" id="947166"/>
    <lineage>
        <taxon>Eukaryota</taxon>
        <taxon>Metazoa</taxon>
        <taxon>Ecdysozoa</taxon>
        <taxon>Tardigrada</taxon>
        <taxon>Eutardigrada</taxon>
        <taxon>Parachela</taxon>
        <taxon>Hypsibioidea</taxon>
        <taxon>Ramazzottiidae</taxon>
        <taxon>Ramazzottius</taxon>
    </lineage>
</organism>
<accession>A0A1D1UTU8</accession>
<comment type="caution">
    <text evidence="1">The sequence shown here is derived from an EMBL/GenBank/DDBJ whole genome shotgun (WGS) entry which is preliminary data.</text>
</comment>